<name>A0A0S4LPS2_9BACT</name>
<dbReference type="EMBL" id="CZQA01000012">
    <property type="protein sequence ID" value="CUS38926.1"/>
    <property type="molecule type" value="Genomic_DNA"/>
</dbReference>
<evidence type="ECO:0000256" key="1">
    <source>
        <dbReference type="ARBA" id="ARBA00022723"/>
    </source>
</evidence>
<protein>
    <recommendedName>
        <fullName evidence="2">Cupin type-2 domain-containing protein</fullName>
    </recommendedName>
</protein>
<dbReference type="RefSeq" id="WP_245631154.1">
    <property type="nucleotide sequence ID" value="NZ_CZQA01000012.1"/>
</dbReference>
<dbReference type="CDD" id="cd06122">
    <property type="entry name" value="cupin_TTHA0104"/>
    <property type="match status" value="1"/>
</dbReference>
<dbReference type="Gene3D" id="2.60.120.10">
    <property type="entry name" value="Jelly Rolls"/>
    <property type="match status" value="1"/>
</dbReference>
<dbReference type="SUPFAM" id="SSF51182">
    <property type="entry name" value="RmlC-like cupins"/>
    <property type="match status" value="1"/>
</dbReference>
<gene>
    <name evidence="3" type="ORF">COMA1_60158</name>
</gene>
<dbReference type="Pfam" id="PF07883">
    <property type="entry name" value="Cupin_2"/>
    <property type="match status" value="1"/>
</dbReference>
<keyword evidence="1" id="KW-0479">Metal-binding</keyword>
<evidence type="ECO:0000313" key="3">
    <source>
        <dbReference type="EMBL" id="CUS38926.1"/>
    </source>
</evidence>
<accession>A0A0S4LPS2</accession>
<dbReference type="InterPro" id="IPR013096">
    <property type="entry name" value="Cupin_2"/>
</dbReference>
<organism evidence="3 4">
    <name type="scientific">Candidatus Nitrospira nitrosa</name>
    <dbReference type="NCBI Taxonomy" id="1742972"/>
    <lineage>
        <taxon>Bacteria</taxon>
        <taxon>Pseudomonadati</taxon>
        <taxon>Nitrospirota</taxon>
        <taxon>Nitrospiria</taxon>
        <taxon>Nitrospirales</taxon>
        <taxon>Nitrospiraceae</taxon>
        <taxon>Nitrospira</taxon>
    </lineage>
</organism>
<evidence type="ECO:0000259" key="2">
    <source>
        <dbReference type="Pfam" id="PF07883"/>
    </source>
</evidence>
<sequence>MMKVITLADCQQFASDKMKKNNLFQTERLFCDIYCFEPGQEQKGHVHGHQDKIYIVLEGQGMFQVGTEQRVLVVGEGTMAPAGLEHGVKNHTSERLKVLVFVAPNPV</sequence>
<keyword evidence="4" id="KW-1185">Reference proteome</keyword>
<dbReference type="STRING" id="1742972.COMA1_60158"/>
<reference evidence="3 4" key="1">
    <citation type="submission" date="2015-10" db="EMBL/GenBank/DDBJ databases">
        <authorList>
            <person name="Gilbert D.G."/>
        </authorList>
    </citation>
    <scope>NUCLEOTIDE SEQUENCE [LARGE SCALE GENOMIC DNA]</scope>
    <source>
        <strain evidence="3">COMA1</strain>
    </source>
</reference>
<dbReference type="InterPro" id="IPR051610">
    <property type="entry name" value="GPI/OXD"/>
</dbReference>
<dbReference type="PANTHER" id="PTHR35848">
    <property type="entry name" value="OXALATE-BINDING PROTEIN"/>
    <property type="match status" value="1"/>
</dbReference>
<proteinExistence type="predicted"/>
<dbReference type="AlphaFoldDB" id="A0A0S4LPS2"/>
<dbReference type="GO" id="GO:0046872">
    <property type="term" value="F:metal ion binding"/>
    <property type="evidence" value="ECO:0007669"/>
    <property type="project" value="UniProtKB-KW"/>
</dbReference>
<dbReference type="InterPro" id="IPR011051">
    <property type="entry name" value="RmlC_Cupin_sf"/>
</dbReference>
<dbReference type="InterPro" id="IPR014710">
    <property type="entry name" value="RmlC-like_jellyroll"/>
</dbReference>
<evidence type="ECO:0000313" key="4">
    <source>
        <dbReference type="Proteomes" id="UP000199032"/>
    </source>
</evidence>
<feature type="domain" description="Cupin type-2" evidence="2">
    <location>
        <begin position="34"/>
        <end position="101"/>
    </location>
</feature>
<dbReference type="Proteomes" id="UP000199032">
    <property type="component" value="Unassembled WGS sequence"/>
</dbReference>